<keyword evidence="3" id="KW-1185">Reference proteome</keyword>
<dbReference type="SUPFAM" id="SSF54928">
    <property type="entry name" value="RNA-binding domain, RBD"/>
    <property type="match status" value="1"/>
</dbReference>
<evidence type="ECO:0008006" key="4">
    <source>
        <dbReference type="Google" id="ProtNLM"/>
    </source>
</evidence>
<feature type="compositionally biased region" description="Polar residues" evidence="1">
    <location>
        <begin position="218"/>
        <end position="232"/>
    </location>
</feature>
<proteinExistence type="predicted"/>
<evidence type="ECO:0000256" key="1">
    <source>
        <dbReference type="SAM" id="MobiDB-lite"/>
    </source>
</evidence>
<dbReference type="EMBL" id="BQXS01010058">
    <property type="protein sequence ID" value="GKT32807.1"/>
    <property type="molecule type" value="Genomic_DNA"/>
</dbReference>
<evidence type="ECO:0000313" key="2">
    <source>
        <dbReference type="EMBL" id="GKT32807.1"/>
    </source>
</evidence>
<protein>
    <recommendedName>
        <fullName evidence="4">RRM domain-containing protein</fullName>
    </recommendedName>
</protein>
<feature type="region of interest" description="Disordered" evidence="1">
    <location>
        <begin position="255"/>
        <end position="286"/>
    </location>
</feature>
<comment type="caution">
    <text evidence="2">The sequence shown here is derived from an EMBL/GenBank/DDBJ whole genome shotgun (WGS) entry which is preliminary data.</text>
</comment>
<accession>A0ABQ5KJW2</accession>
<reference evidence="2" key="1">
    <citation type="submission" date="2022-03" db="EMBL/GenBank/DDBJ databases">
        <title>Draft genome sequence of Aduncisulcus paluster, a free-living microaerophilic Fornicata.</title>
        <authorList>
            <person name="Yuyama I."/>
            <person name="Kume K."/>
            <person name="Tamura T."/>
            <person name="Inagaki Y."/>
            <person name="Hashimoto T."/>
        </authorList>
    </citation>
    <scope>NUCLEOTIDE SEQUENCE</scope>
    <source>
        <strain evidence="2">NY0171</strain>
    </source>
</reference>
<feature type="non-terminal residue" evidence="2">
    <location>
        <position position="315"/>
    </location>
</feature>
<dbReference type="Proteomes" id="UP001057375">
    <property type="component" value="Unassembled WGS sequence"/>
</dbReference>
<gene>
    <name evidence="2" type="ORF">ADUPG1_006870</name>
</gene>
<dbReference type="InterPro" id="IPR035979">
    <property type="entry name" value="RBD_domain_sf"/>
</dbReference>
<name>A0ABQ5KJW2_9EUKA</name>
<organism evidence="2 3">
    <name type="scientific">Aduncisulcus paluster</name>
    <dbReference type="NCBI Taxonomy" id="2918883"/>
    <lineage>
        <taxon>Eukaryota</taxon>
        <taxon>Metamonada</taxon>
        <taxon>Carpediemonas-like organisms</taxon>
        <taxon>Aduncisulcus</taxon>
    </lineage>
</organism>
<feature type="region of interest" description="Disordered" evidence="1">
    <location>
        <begin position="199"/>
        <end position="232"/>
    </location>
</feature>
<evidence type="ECO:0000313" key="3">
    <source>
        <dbReference type="Proteomes" id="UP001057375"/>
    </source>
</evidence>
<sequence length="315" mass="35163">MASNYGTLINLQRKPGAKYVFLDFSSEEEEKCALRGFHHFRLNGHLLGAEPAKRSFIASHKGFHRKERDQIAAKKREEKVSTTFPSQVPSYVGSGVPYPQYYPSPSHGYPGYPVYPEYSTSAPYYYYPPSRVPLVSPPVPSRKSFQPSKSPEQYSSYGFPLPPKPMYASGQMSHPLVSPPSFRSAISSQEHYVAQMPPQYPRSELSPIKSPKYKVGGASQSSPRLQFSNPASTEFTGSVSSSLYYSLDVPPLSTRSIDSGSSIEEATDSYHEDNDSSQFEARSYEDQIHASHHQFSGFQLQPFGDVARKSHMESS</sequence>
<feature type="compositionally biased region" description="Polar residues" evidence="1">
    <location>
        <begin position="255"/>
        <end position="264"/>
    </location>
</feature>